<dbReference type="KEGG" id="erz:ER308_00595"/>
<protein>
    <submittedName>
        <fullName evidence="1">Uncharacterized protein</fullName>
    </submittedName>
</protein>
<reference evidence="1 2" key="1">
    <citation type="submission" date="2019-01" db="EMBL/GenBank/DDBJ databases">
        <title>Egibacter rhizosphaerae EGI 80759T.</title>
        <authorList>
            <person name="Chen D.-D."/>
            <person name="Tian Y."/>
            <person name="Jiao J.-Y."/>
            <person name="Zhang X.-T."/>
            <person name="Zhang Y.-G."/>
            <person name="Zhang Y."/>
            <person name="Xiao M."/>
            <person name="Shu W.-S."/>
            <person name="Li W.-J."/>
        </authorList>
    </citation>
    <scope>NUCLEOTIDE SEQUENCE [LARGE SCALE GENOMIC DNA]</scope>
    <source>
        <strain evidence="1 2">EGI 80759</strain>
    </source>
</reference>
<dbReference type="AlphaFoldDB" id="A0A411YKU6"/>
<keyword evidence="2" id="KW-1185">Reference proteome</keyword>
<dbReference type="OrthoDB" id="3429702at2"/>
<accession>A0A411YKU6</accession>
<evidence type="ECO:0000313" key="2">
    <source>
        <dbReference type="Proteomes" id="UP000291469"/>
    </source>
</evidence>
<dbReference type="EMBL" id="CP036402">
    <property type="protein sequence ID" value="QBI21839.1"/>
    <property type="molecule type" value="Genomic_DNA"/>
</dbReference>
<proteinExistence type="predicted"/>
<dbReference type="RefSeq" id="WP_131156830.1">
    <property type="nucleotide sequence ID" value="NZ_CP036402.1"/>
</dbReference>
<name>A0A411YKU6_9ACTN</name>
<sequence>MGLAPGTRYRCAQCGNLTRFDVRTTERLSRFWHFDLSGAGTPEEQEIRDLEIEEVRCRWCNTGDGVHVVRTPGPEAADA</sequence>
<gene>
    <name evidence="1" type="ORF">ER308_00595</name>
</gene>
<evidence type="ECO:0000313" key="1">
    <source>
        <dbReference type="EMBL" id="QBI21839.1"/>
    </source>
</evidence>
<dbReference type="Proteomes" id="UP000291469">
    <property type="component" value="Chromosome"/>
</dbReference>
<organism evidence="1 2">
    <name type="scientific">Egibacter rhizosphaerae</name>
    <dbReference type="NCBI Taxonomy" id="1670831"/>
    <lineage>
        <taxon>Bacteria</taxon>
        <taxon>Bacillati</taxon>
        <taxon>Actinomycetota</taxon>
        <taxon>Nitriliruptoria</taxon>
        <taxon>Egibacterales</taxon>
        <taxon>Egibacteraceae</taxon>
        <taxon>Egibacter</taxon>
    </lineage>
</organism>